<evidence type="ECO:0000313" key="2">
    <source>
        <dbReference type="EMBL" id="WNM57027.1"/>
    </source>
</evidence>
<gene>
    <name evidence="2" type="ORF">PP769_13710</name>
</gene>
<dbReference type="KEGG" id="nall:PP769_13710"/>
<protein>
    <submittedName>
        <fullName evidence="2">PilZ domain-containing protein</fullName>
    </submittedName>
</protein>
<dbReference type="RefSeq" id="WP_312641044.1">
    <property type="nucleotide sequence ID" value="NZ_CP116967.1"/>
</dbReference>
<name>A0AA96JR17_9BACT</name>
<dbReference type="GO" id="GO:0035438">
    <property type="term" value="F:cyclic-di-GMP binding"/>
    <property type="evidence" value="ECO:0007669"/>
    <property type="project" value="InterPro"/>
</dbReference>
<organism evidence="2 3">
    <name type="scientific">Candidatus Nitrospira allomarina</name>
    <dbReference type="NCBI Taxonomy" id="3020900"/>
    <lineage>
        <taxon>Bacteria</taxon>
        <taxon>Pseudomonadati</taxon>
        <taxon>Nitrospirota</taxon>
        <taxon>Nitrospiria</taxon>
        <taxon>Nitrospirales</taxon>
        <taxon>Nitrospiraceae</taxon>
        <taxon>Nitrospira</taxon>
    </lineage>
</organism>
<evidence type="ECO:0000259" key="1">
    <source>
        <dbReference type="Pfam" id="PF07238"/>
    </source>
</evidence>
<proteinExistence type="predicted"/>
<keyword evidence="3" id="KW-1185">Reference proteome</keyword>
<dbReference type="EMBL" id="CP116967">
    <property type="protein sequence ID" value="WNM57027.1"/>
    <property type="molecule type" value="Genomic_DNA"/>
</dbReference>
<dbReference type="InterPro" id="IPR009875">
    <property type="entry name" value="PilZ_domain"/>
</dbReference>
<reference evidence="2 3" key="1">
    <citation type="submission" date="2023-01" db="EMBL/GenBank/DDBJ databases">
        <title>Cultivation and genomic characterization of new, ubiquitous marine nitrite-oxidizing bacteria from the Nitrospirales.</title>
        <authorList>
            <person name="Mueller A.J."/>
            <person name="Daebeler A."/>
            <person name="Herbold C.W."/>
            <person name="Kirkegaard R.H."/>
            <person name="Daims H."/>
        </authorList>
    </citation>
    <scope>NUCLEOTIDE SEQUENCE [LARGE SCALE GENOMIC DNA]</scope>
    <source>
        <strain evidence="2 3">VA</strain>
    </source>
</reference>
<dbReference type="AlphaFoldDB" id="A0AA96JR17"/>
<dbReference type="Pfam" id="PF07238">
    <property type="entry name" value="PilZ"/>
    <property type="match status" value="1"/>
</dbReference>
<feature type="domain" description="PilZ" evidence="1">
    <location>
        <begin position="101"/>
        <end position="197"/>
    </location>
</feature>
<evidence type="ECO:0000313" key="3">
    <source>
        <dbReference type="Proteomes" id="UP001302719"/>
    </source>
</evidence>
<sequence>MLSTSPHLSIGSNSIWLTFPSTPEKLLIQTYLLGLGADHSLLCALPKDPALSSLSCGIPCKGRSCIDEDIYEFETVIQEILTQPPTIRLGAPPNVSRQHPRSFPRLTVNMTGAVRPLSDKGKILAVLPVQLSNLSPTGCQFRVAPSAWPLVSSSHLHISCRLPGFSHFSKFSGTIEWVDPTVDLVIGTKFSFTSTQDPANQDVMRWYSSQRANLINTTA</sequence>
<dbReference type="Proteomes" id="UP001302719">
    <property type="component" value="Chromosome"/>
</dbReference>
<accession>A0AA96JR17</accession>